<feature type="non-terminal residue" evidence="6">
    <location>
        <position position="213"/>
    </location>
</feature>
<evidence type="ECO:0000313" key="7">
    <source>
        <dbReference type="Proteomes" id="UP000824246"/>
    </source>
</evidence>
<dbReference type="PANTHER" id="PTHR43727">
    <property type="entry name" value="DIAMINOPIMELATE DECARBOXYLASE"/>
    <property type="match status" value="1"/>
</dbReference>
<dbReference type="EMBL" id="DXFB01000141">
    <property type="protein sequence ID" value="HIX45642.1"/>
    <property type="molecule type" value="Genomic_DNA"/>
</dbReference>
<organism evidence="6 7">
    <name type="scientific">Candidatus Barnesiella excrementipullorum</name>
    <dbReference type="NCBI Taxonomy" id="2838479"/>
    <lineage>
        <taxon>Bacteria</taxon>
        <taxon>Pseudomonadati</taxon>
        <taxon>Bacteroidota</taxon>
        <taxon>Bacteroidia</taxon>
        <taxon>Bacteroidales</taxon>
        <taxon>Barnesiellaceae</taxon>
        <taxon>Barnesiella</taxon>
    </lineage>
</organism>
<reference evidence="6" key="1">
    <citation type="journal article" date="2021" name="PeerJ">
        <title>Extensive microbial diversity within the chicken gut microbiome revealed by metagenomics and culture.</title>
        <authorList>
            <person name="Gilroy R."/>
            <person name="Ravi A."/>
            <person name="Getino M."/>
            <person name="Pursley I."/>
            <person name="Horton D.L."/>
            <person name="Alikhan N.F."/>
            <person name="Baker D."/>
            <person name="Gharbi K."/>
            <person name="Hall N."/>
            <person name="Watson M."/>
            <person name="Adriaenssens E.M."/>
            <person name="Foster-Nyarko E."/>
            <person name="Jarju S."/>
            <person name="Secka A."/>
            <person name="Antonio M."/>
            <person name="Oren A."/>
            <person name="Chaudhuri R.R."/>
            <person name="La Ragione R."/>
            <person name="Hildebrand F."/>
            <person name="Pallen M.J."/>
        </authorList>
    </citation>
    <scope>NUCLEOTIDE SEQUENCE</scope>
    <source>
        <strain evidence="6">ChiHjej12B11-16260</strain>
    </source>
</reference>
<name>A0A9D1VS63_9BACT</name>
<proteinExistence type="predicted"/>
<comment type="caution">
    <text evidence="6">The sequence shown here is derived from an EMBL/GenBank/DDBJ whole genome shotgun (WGS) entry which is preliminary data.</text>
</comment>
<dbReference type="PRINTS" id="PR01181">
    <property type="entry name" value="DAPDCRBXLASE"/>
</dbReference>
<gene>
    <name evidence="6" type="ORF">H9982_05430</name>
</gene>
<keyword evidence="3" id="KW-0663">Pyridoxal phosphate</keyword>
<evidence type="ECO:0000259" key="5">
    <source>
        <dbReference type="Pfam" id="PF02784"/>
    </source>
</evidence>
<evidence type="ECO:0000256" key="3">
    <source>
        <dbReference type="ARBA" id="ARBA00022898"/>
    </source>
</evidence>
<dbReference type="FunFam" id="3.20.20.10:FF:000003">
    <property type="entry name" value="Diaminopimelate decarboxylase"/>
    <property type="match status" value="1"/>
</dbReference>
<keyword evidence="2" id="KW-0210">Decarboxylase</keyword>
<dbReference type="Pfam" id="PF02784">
    <property type="entry name" value="Orn_Arg_deC_N"/>
    <property type="match status" value="1"/>
</dbReference>
<dbReference type="PRINTS" id="PR01179">
    <property type="entry name" value="ODADCRBXLASE"/>
</dbReference>
<feature type="domain" description="Orn/DAP/Arg decarboxylase 2 N-terminal" evidence="5">
    <location>
        <begin position="27"/>
        <end position="207"/>
    </location>
</feature>
<sequence>MKRATLFPLDAFENIETPFYYYDTDLLRRTLAALLSAMPPHSKAHYAVKANDNPRLMKIIAASGMGADCVSGGEIAAAIAAGFAPQEIVFSGVGKSDKEILLALEHGIGCFNVESLPELEVIDTLAARCGKIASVALRLNPHIDAHTHKYITTGLSENKFGIDITVADDAIARALAMAHVRLRGVHFHIGSQILTLDPFRLLCRRIGEWLQRW</sequence>
<evidence type="ECO:0000313" key="6">
    <source>
        <dbReference type="EMBL" id="HIX45642.1"/>
    </source>
</evidence>
<dbReference type="Gene3D" id="3.20.20.10">
    <property type="entry name" value="Alanine racemase"/>
    <property type="match status" value="1"/>
</dbReference>
<evidence type="ECO:0000256" key="1">
    <source>
        <dbReference type="ARBA" id="ARBA00001933"/>
    </source>
</evidence>
<accession>A0A9D1VS63</accession>
<dbReference type="PANTHER" id="PTHR43727:SF2">
    <property type="entry name" value="GROUP IV DECARBOXYLASE"/>
    <property type="match status" value="1"/>
</dbReference>
<dbReference type="GO" id="GO:0008836">
    <property type="term" value="F:diaminopimelate decarboxylase activity"/>
    <property type="evidence" value="ECO:0007669"/>
    <property type="project" value="InterPro"/>
</dbReference>
<dbReference type="InterPro" id="IPR000183">
    <property type="entry name" value="Orn/DAP/Arg_de-COase"/>
</dbReference>
<comment type="cofactor">
    <cofactor evidence="1">
        <name>pyridoxal 5'-phosphate</name>
        <dbReference type="ChEBI" id="CHEBI:597326"/>
    </cofactor>
</comment>
<keyword evidence="4" id="KW-0456">Lyase</keyword>
<dbReference type="PROSITE" id="PS00878">
    <property type="entry name" value="ODR_DC_2_1"/>
    <property type="match status" value="1"/>
</dbReference>
<protein>
    <submittedName>
        <fullName evidence="6">Diaminopimelate decarboxylase</fullName>
    </submittedName>
</protein>
<evidence type="ECO:0000256" key="4">
    <source>
        <dbReference type="ARBA" id="ARBA00023239"/>
    </source>
</evidence>
<dbReference type="GO" id="GO:0009089">
    <property type="term" value="P:lysine biosynthetic process via diaminopimelate"/>
    <property type="evidence" value="ECO:0007669"/>
    <property type="project" value="InterPro"/>
</dbReference>
<evidence type="ECO:0000256" key="2">
    <source>
        <dbReference type="ARBA" id="ARBA00022793"/>
    </source>
</evidence>
<dbReference type="Proteomes" id="UP000824246">
    <property type="component" value="Unassembled WGS sequence"/>
</dbReference>
<dbReference type="InterPro" id="IPR022653">
    <property type="entry name" value="De-COase2_pyr-phos_BS"/>
</dbReference>
<reference evidence="6" key="2">
    <citation type="submission" date="2021-04" db="EMBL/GenBank/DDBJ databases">
        <authorList>
            <person name="Gilroy R."/>
        </authorList>
    </citation>
    <scope>NUCLEOTIDE SEQUENCE</scope>
    <source>
        <strain evidence="6">ChiHjej12B11-16260</strain>
    </source>
</reference>
<dbReference type="SUPFAM" id="SSF51419">
    <property type="entry name" value="PLP-binding barrel"/>
    <property type="match status" value="1"/>
</dbReference>
<dbReference type="InterPro" id="IPR022644">
    <property type="entry name" value="De-COase2_N"/>
</dbReference>
<dbReference type="AlphaFoldDB" id="A0A9D1VS63"/>
<dbReference type="InterPro" id="IPR002986">
    <property type="entry name" value="DAP_deCOOHase_LysA"/>
</dbReference>
<dbReference type="InterPro" id="IPR029066">
    <property type="entry name" value="PLP-binding_barrel"/>
</dbReference>